<sequence>MDVSHEKLKQIKYFKESATEVIGTPWTKQKQKNIDNVQGLNVQRQWAHKQYQVS</sequence>
<evidence type="ECO:0000313" key="1">
    <source>
        <dbReference type="EMBL" id="CEK91631.1"/>
    </source>
</evidence>
<proteinExistence type="predicted"/>
<organism evidence="1">
    <name type="scientific">Arion vulgaris</name>
    <dbReference type="NCBI Taxonomy" id="1028688"/>
    <lineage>
        <taxon>Eukaryota</taxon>
        <taxon>Metazoa</taxon>
        <taxon>Spiralia</taxon>
        <taxon>Lophotrochozoa</taxon>
        <taxon>Mollusca</taxon>
        <taxon>Gastropoda</taxon>
        <taxon>Heterobranchia</taxon>
        <taxon>Euthyneura</taxon>
        <taxon>Panpulmonata</taxon>
        <taxon>Eupulmonata</taxon>
        <taxon>Stylommatophora</taxon>
        <taxon>Helicina</taxon>
        <taxon>Arionoidea</taxon>
        <taxon>Arionidae</taxon>
        <taxon>Arion</taxon>
    </lineage>
</organism>
<accession>A0A0B7BH35</accession>
<gene>
    <name evidence="1" type="primary">ORF183882</name>
</gene>
<dbReference type="AlphaFoldDB" id="A0A0B7BH35"/>
<protein>
    <submittedName>
        <fullName evidence="1">Uncharacterized protein</fullName>
    </submittedName>
</protein>
<dbReference type="EMBL" id="HACG01044766">
    <property type="protein sequence ID" value="CEK91631.1"/>
    <property type="molecule type" value="Transcribed_RNA"/>
</dbReference>
<name>A0A0B7BH35_9EUPU</name>
<reference evidence="1" key="1">
    <citation type="submission" date="2014-12" db="EMBL/GenBank/DDBJ databases">
        <title>Insight into the proteome of Arion vulgaris.</title>
        <authorList>
            <person name="Aradska J."/>
            <person name="Bulat T."/>
            <person name="Smidak R."/>
            <person name="Sarate P."/>
            <person name="Gangsoo J."/>
            <person name="Sialana F."/>
            <person name="Bilban M."/>
            <person name="Lubec G."/>
        </authorList>
    </citation>
    <scope>NUCLEOTIDE SEQUENCE</scope>
    <source>
        <tissue evidence="1">Skin</tissue>
    </source>
</reference>